<accession>W2JX82</accession>
<name>W2JX82_PHYNI</name>
<evidence type="ECO:0000313" key="1">
    <source>
        <dbReference type="EMBL" id="ETK96902.1"/>
    </source>
</evidence>
<evidence type="ECO:0000313" key="3">
    <source>
        <dbReference type="Proteomes" id="UP000053864"/>
    </source>
</evidence>
<reference evidence="2 3" key="2">
    <citation type="submission" date="2013-11" db="EMBL/GenBank/DDBJ databases">
        <title>The Genome Sequence of Phytophthora parasitica CJ05E6.</title>
        <authorList>
            <consortium name="The Broad Institute Genomics Platform"/>
            <person name="Russ C."/>
            <person name="Tyler B."/>
            <person name="Panabieres F."/>
            <person name="Shan W."/>
            <person name="Tripathy S."/>
            <person name="Grunwald N."/>
            <person name="Machado M."/>
            <person name="Johnson C.S."/>
            <person name="Arredondo F."/>
            <person name="Hong C."/>
            <person name="Coffey M."/>
            <person name="Young S.K."/>
            <person name="Zeng Q."/>
            <person name="Gargeya S."/>
            <person name="Fitzgerald M."/>
            <person name="Abouelleil A."/>
            <person name="Alvarado L."/>
            <person name="Chapman S.B."/>
            <person name="Gainer-Dewar J."/>
            <person name="Goldberg J."/>
            <person name="Griggs A."/>
            <person name="Gujja S."/>
            <person name="Hansen M."/>
            <person name="Howarth C."/>
            <person name="Imamovic A."/>
            <person name="Ireland A."/>
            <person name="Larimer J."/>
            <person name="McCowan C."/>
            <person name="Murphy C."/>
            <person name="Pearson M."/>
            <person name="Poon T.W."/>
            <person name="Priest M."/>
            <person name="Roberts A."/>
            <person name="Saif S."/>
            <person name="Shea T."/>
            <person name="Sykes S."/>
            <person name="Wortman J."/>
            <person name="Nusbaum C."/>
            <person name="Birren B."/>
        </authorList>
    </citation>
    <scope>NUCLEOTIDE SEQUENCE [LARGE SCALE GENOMIC DNA]</scope>
    <source>
        <strain evidence="2 3">CJ05E6</strain>
    </source>
</reference>
<proteinExistence type="predicted"/>
<reference evidence="1" key="1">
    <citation type="submission" date="2013-11" db="EMBL/GenBank/DDBJ databases">
        <title>The Genome Sequence of Phytophthora parasitica CJ02B3.</title>
        <authorList>
            <consortium name="The Broad Institute Genomics Platform"/>
            <person name="Russ C."/>
            <person name="Tyler B."/>
            <person name="Panabieres F."/>
            <person name="Shan W."/>
            <person name="Tripathy S."/>
            <person name="Grunwald N."/>
            <person name="Machado M."/>
            <person name="Johnson C.S."/>
            <person name="Arredondo F."/>
            <person name="Hong C."/>
            <person name="Coffey M."/>
            <person name="Young S.K."/>
            <person name="Zeng Q."/>
            <person name="Gargeya S."/>
            <person name="Fitzgerald M."/>
            <person name="Abouelleil A."/>
            <person name="Alvarado L."/>
            <person name="Chapman S.B."/>
            <person name="Gainer-Dewar J."/>
            <person name="Goldberg J."/>
            <person name="Griggs A."/>
            <person name="Gujja S."/>
            <person name="Hansen M."/>
            <person name="Howarth C."/>
            <person name="Imamovic A."/>
            <person name="Ireland A."/>
            <person name="Larimer J."/>
            <person name="McCowan C."/>
            <person name="Murphy C."/>
            <person name="Pearson M."/>
            <person name="Poon T.W."/>
            <person name="Priest M."/>
            <person name="Roberts A."/>
            <person name="Saif S."/>
            <person name="Shea T."/>
            <person name="Sykes S."/>
            <person name="Wortman J."/>
            <person name="Nusbaum C."/>
            <person name="Birren B."/>
        </authorList>
    </citation>
    <scope>NUCLEOTIDE SEQUENCE [LARGE SCALE GENOMIC DNA]</scope>
    <source>
        <strain evidence="1">CJ02B3</strain>
    </source>
</reference>
<protein>
    <submittedName>
        <fullName evidence="2">Uncharacterized protein</fullName>
    </submittedName>
</protein>
<dbReference type="Proteomes" id="UP000053864">
    <property type="component" value="Unassembled WGS sequence"/>
</dbReference>
<dbReference type="AlphaFoldDB" id="W2JX82"/>
<dbReference type="Proteomes" id="UP000053236">
    <property type="component" value="Unassembled WGS sequence"/>
</dbReference>
<dbReference type="EMBL" id="KI683956">
    <property type="protein sequence ID" value="ETK96902.1"/>
    <property type="molecule type" value="Genomic_DNA"/>
</dbReference>
<dbReference type="EMBL" id="KI670426">
    <property type="protein sequence ID" value="ETL50248.1"/>
    <property type="molecule type" value="Genomic_DNA"/>
</dbReference>
<sequence>MLRIGVLTPLRLLILWLVKPMKPAFKQPSLL</sequence>
<organism evidence="2 3">
    <name type="scientific">Phytophthora nicotianae</name>
    <name type="common">Potato buckeye rot agent</name>
    <name type="synonym">Phytophthora parasitica</name>
    <dbReference type="NCBI Taxonomy" id="4792"/>
    <lineage>
        <taxon>Eukaryota</taxon>
        <taxon>Sar</taxon>
        <taxon>Stramenopiles</taxon>
        <taxon>Oomycota</taxon>
        <taxon>Peronosporomycetes</taxon>
        <taxon>Peronosporales</taxon>
        <taxon>Peronosporaceae</taxon>
        <taxon>Phytophthora</taxon>
    </lineage>
</organism>
<evidence type="ECO:0000313" key="2">
    <source>
        <dbReference type="EMBL" id="ETL50248.1"/>
    </source>
</evidence>
<gene>
    <name evidence="1" type="ORF">L915_00472</name>
    <name evidence="2" type="ORF">L916_00474</name>
</gene>